<accession>A0ABP1RI32</accession>
<reference evidence="3 4" key="1">
    <citation type="submission" date="2024-08" db="EMBL/GenBank/DDBJ databases">
        <authorList>
            <person name="Cucini C."/>
            <person name="Frati F."/>
        </authorList>
    </citation>
    <scope>NUCLEOTIDE SEQUENCE [LARGE SCALE GENOMIC DNA]</scope>
</reference>
<feature type="region of interest" description="Disordered" evidence="1">
    <location>
        <begin position="148"/>
        <end position="178"/>
    </location>
</feature>
<dbReference type="EMBL" id="CAXLJM020000075">
    <property type="protein sequence ID" value="CAL8128649.1"/>
    <property type="molecule type" value="Genomic_DNA"/>
</dbReference>
<gene>
    <name evidence="3" type="ORF">ODALV1_LOCUS22421</name>
</gene>
<dbReference type="Proteomes" id="UP001642540">
    <property type="component" value="Unassembled WGS sequence"/>
</dbReference>
<name>A0ABP1RI32_9HEXA</name>
<evidence type="ECO:0000256" key="2">
    <source>
        <dbReference type="SAM" id="SignalP"/>
    </source>
</evidence>
<evidence type="ECO:0008006" key="5">
    <source>
        <dbReference type="Google" id="ProtNLM"/>
    </source>
</evidence>
<protein>
    <recommendedName>
        <fullName evidence="5">DUF243 domain-containing protein</fullName>
    </recommendedName>
</protein>
<organism evidence="3 4">
    <name type="scientific">Orchesella dallaii</name>
    <dbReference type="NCBI Taxonomy" id="48710"/>
    <lineage>
        <taxon>Eukaryota</taxon>
        <taxon>Metazoa</taxon>
        <taxon>Ecdysozoa</taxon>
        <taxon>Arthropoda</taxon>
        <taxon>Hexapoda</taxon>
        <taxon>Collembola</taxon>
        <taxon>Entomobryomorpha</taxon>
        <taxon>Entomobryoidea</taxon>
        <taxon>Orchesellidae</taxon>
        <taxon>Orchesellinae</taxon>
        <taxon>Orchesella</taxon>
    </lineage>
</organism>
<sequence>MMYYLYANEFLILAIAFGAAYARPGVGHLSPSEEAEILNLYGKLCSGYGSDGQDLGWTRVYCKRAGGEITESTNHRVNVPGQSGQGQTVFVQPPSARYHHNVEIVSDGGQGGQTKIYVLPQTATHTVTPNVHSKPGTQVKPVVYFLKGGSSSSNSYGPPQQPSQPGYGAPPPDTGYGR</sequence>
<evidence type="ECO:0000313" key="3">
    <source>
        <dbReference type="EMBL" id="CAL8128649.1"/>
    </source>
</evidence>
<feature type="compositionally biased region" description="Low complexity" evidence="1">
    <location>
        <begin position="148"/>
        <end position="167"/>
    </location>
</feature>
<keyword evidence="4" id="KW-1185">Reference proteome</keyword>
<feature type="signal peptide" evidence="2">
    <location>
        <begin position="1"/>
        <end position="22"/>
    </location>
</feature>
<keyword evidence="2" id="KW-0732">Signal</keyword>
<feature type="compositionally biased region" description="Pro residues" evidence="1">
    <location>
        <begin position="168"/>
        <end position="178"/>
    </location>
</feature>
<proteinExistence type="predicted"/>
<evidence type="ECO:0000256" key="1">
    <source>
        <dbReference type="SAM" id="MobiDB-lite"/>
    </source>
</evidence>
<evidence type="ECO:0000313" key="4">
    <source>
        <dbReference type="Proteomes" id="UP001642540"/>
    </source>
</evidence>
<comment type="caution">
    <text evidence="3">The sequence shown here is derived from an EMBL/GenBank/DDBJ whole genome shotgun (WGS) entry which is preliminary data.</text>
</comment>
<feature type="chain" id="PRO_5045281126" description="DUF243 domain-containing protein" evidence="2">
    <location>
        <begin position="23"/>
        <end position="178"/>
    </location>
</feature>